<feature type="compositionally biased region" description="Gly residues" evidence="1">
    <location>
        <begin position="37"/>
        <end position="80"/>
    </location>
</feature>
<gene>
    <name evidence="2" type="ORF">STRTUCAR8_05583</name>
</gene>
<evidence type="ECO:0000313" key="2">
    <source>
        <dbReference type="EMBL" id="ELP64160.1"/>
    </source>
</evidence>
<feature type="region of interest" description="Disordered" evidence="1">
    <location>
        <begin position="228"/>
        <end position="266"/>
    </location>
</feature>
<sequence length="266" mass="26228">MRKKTLPRLGGLGGSGWAHPYGRGPFSPFLYADGGDGDGSGSGSGGADGDGDSGDGGGSGDGGNSGGGDGGQGAGGSGKGDQGKDGEDDAAKVKRLEKKLTDARAEAGKARTDAKKQAADDAVAALTKQLGKALGFVKDDAPPDPKALADAIAQKDTALSQKDASLRAKDVELAVWSRADKLKAKAGALLDSRSFVAAISELDPSDKGFQTDLDKAIKDAVDGNKAFAVTPPAGKSGADLSGGTGEGAAKQRGGSLSGAIANHYGN</sequence>
<dbReference type="AlphaFoldDB" id="L7F0R4"/>
<organism evidence="2 3">
    <name type="scientific">Streptomyces turgidiscabies (strain Car8)</name>
    <dbReference type="NCBI Taxonomy" id="698760"/>
    <lineage>
        <taxon>Bacteria</taxon>
        <taxon>Bacillati</taxon>
        <taxon>Actinomycetota</taxon>
        <taxon>Actinomycetes</taxon>
        <taxon>Kitasatosporales</taxon>
        <taxon>Streptomycetaceae</taxon>
        <taxon>Streptomyces</taxon>
    </lineage>
</organism>
<reference evidence="2 3" key="1">
    <citation type="journal article" date="2011" name="Plasmid">
        <title>Streptomyces turgidiscabies Car8 contains a modular pathogenicity island that shares virulence genes with other actinobacterial plant pathogens.</title>
        <authorList>
            <person name="Huguet-Tapia J.C."/>
            <person name="Badger J.H."/>
            <person name="Loria R."/>
            <person name="Pettis G.S."/>
        </authorList>
    </citation>
    <scope>NUCLEOTIDE SEQUENCE [LARGE SCALE GENOMIC DNA]</scope>
    <source>
        <strain evidence="2 3">Car8</strain>
    </source>
</reference>
<evidence type="ECO:0000313" key="3">
    <source>
        <dbReference type="Proteomes" id="UP000010931"/>
    </source>
</evidence>
<keyword evidence="3" id="KW-1185">Reference proteome</keyword>
<accession>L7F0R4</accession>
<name>L7F0R4_STRT8</name>
<feature type="region of interest" description="Disordered" evidence="1">
    <location>
        <begin position="1"/>
        <end position="117"/>
    </location>
</feature>
<dbReference type="RefSeq" id="WP_006380843.1">
    <property type="nucleotide sequence ID" value="NZ_AEJB01000475.1"/>
</dbReference>
<proteinExistence type="predicted"/>
<dbReference type="EMBL" id="AEJB01000475">
    <property type="protein sequence ID" value="ELP64160.1"/>
    <property type="molecule type" value="Genomic_DNA"/>
</dbReference>
<dbReference type="PATRIC" id="fig|698760.3.peg.6971"/>
<comment type="caution">
    <text evidence="2">The sequence shown here is derived from an EMBL/GenBank/DDBJ whole genome shotgun (WGS) entry which is preliminary data.</text>
</comment>
<dbReference type="Proteomes" id="UP000010931">
    <property type="component" value="Unassembled WGS sequence"/>
</dbReference>
<dbReference type="GeneID" id="97399352"/>
<feature type="compositionally biased region" description="Basic and acidic residues" evidence="1">
    <location>
        <begin position="81"/>
        <end position="117"/>
    </location>
</feature>
<protein>
    <submittedName>
        <fullName evidence="2">Uncharacterized protein</fullName>
    </submittedName>
</protein>
<evidence type="ECO:0000256" key="1">
    <source>
        <dbReference type="SAM" id="MobiDB-lite"/>
    </source>
</evidence>